<feature type="transmembrane region" description="Helical" evidence="1">
    <location>
        <begin position="82"/>
        <end position="101"/>
    </location>
</feature>
<evidence type="ECO:0000313" key="5">
    <source>
        <dbReference type="Proteomes" id="UP000092578"/>
    </source>
</evidence>
<dbReference type="InterPro" id="IPR048493">
    <property type="entry name" value="DUF1980_N"/>
</dbReference>
<dbReference type="NCBIfam" id="TIGR03943">
    <property type="entry name" value="TIGR03943 family putative permease subunit"/>
    <property type="match status" value="1"/>
</dbReference>
<keyword evidence="1" id="KW-1133">Transmembrane helix</keyword>
<dbReference type="AlphaFoldDB" id="A0A1B9B7U0"/>
<dbReference type="InterPro" id="IPR052955">
    <property type="entry name" value="UPF0703_membrane_permease"/>
</dbReference>
<comment type="caution">
    <text evidence="4">The sequence shown here is derived from an EMBL/GenBank/DDBJ whole genome shotgun (WGS) entry which is preliminary data.</text>
</comment>
<reference evidence="5" key="1">
    <citation type="submission" date="2016-05" db="EMBL/GenBank/DDBJ databases">
        <authorList>
            <person name="Liu B."/>
            <person name="Wang J."/>
            <person name="Zhu Y."/>
            <person name="Liu G."/>
            <person name="Chen Q."/>
            <person name="Chen Z."/>
            <person name="Lan J."/>
            <person name="Che J."/>
            <person name="Ge C."/>
            <person name="Shi H."/>
            <person name="Pan Z."/>
            <person name="Liu X."/>
        </authorList>
    </citation>
    <scope>NUCLEOTIDE SEQUENCE [LARGE SCALE GENOMIC DNA]</scope>
    <source>
        <strain evidence="5">FJAT-27215</strain>
    </source>
</reference>
<keyword evidence="5" id="KW-1185">Reference proteome</keyword>
<evidence type="ECO:0000313" key="4">
    <source>
        <dbReference type="EMBL" id="OCA92156.1"/>
    </source>
</evidence>
<dbReference type="Proteomes" id="UP000092578">
    <property type="component" value="Unassembled WGS sequence"/>
</dbReference>
<evidence type="ECO:0000256" key="1">
    <source>
        <dbReference type="SAM" id="Phobius"/>
    </source>
</evidence>
<evidence type="ECO:0000259" key="3">
    <source>
        <dbReference type="Pfam" id="PF21537"/>
    </source>
</evidence>
<accession>A0A1B9B7U0</accession>
<feature type="transmembrane region" description="Helical" evidence="1">
    <location>
        <begin position="31"/>
        <end position="51"/>
    </location>
</feature>
<dbReference type="EMBL" id="MAYT01000002">
    <property type="protein sequence ID" value="OCA92156.1"/>
    <property type="molecule type" value="Genomic_DNA"/>
</dbReference>
<feature type="domain" description="DUF1980" evidence="3">
    <location>
        <begin position="140"/>
        <end position="280"/>
    </location>
</feature>
<organism evidence="4 5">
    <name type="scientific">Pseudobacillus wudalianchiensis</name>
    <dbReference type="NCBI Taxonomy" id="1743143"/>
    <lineage>
        <taxon>Bacteria</taxon>
        <taxon>Bacillati</taxon>
        <taxon>Bacillota</taxon>
        <taxon>Bacilli</taxon>
        <taxon>Bacillales</taxon>
        <taxon>Bacillaceae</taxon>
        <taxon>Pseudobacillus</taxon>
    </lineage>
</organism>
<dbReference type="PANTHER" id="PTHR40047:SF1">
    <property type="entry name" value="UPF0703 PROTEIN YCGQ"/>
    <property type="match status" value="1"/>
</dbReference>
<evidence type="ECO:0000259" key="2">
    <source>
        <dbReference type="Pfam" id="PF09323"/>
    </source>
</evidence>
<dbReference type="Pfam" id="PF09323">
    <property type="entry name" value="DUF1980"/>
    <property type="match status" value="1"/>
</dbReference>
<sequence>MFRVYILLLFTFFFFHLHASGNISKYINMKYAYLSYSAIFIFALLTVVQAYDYFRGDGESADEHCCDHDHVHEKEKPFYQRWLFYLVFVFPLISGLFFPIATLDSTIVKSKGFSFKPMEQIEAADHYAQTQYLKPDTSIYYGKEGYEELMAKELAKYVSKQHIVLNDDQFLKGMETIYDFPGDFLGKEIEFDGFAFHGENTDRRQLFVLRFGVIHCVADSGAFGMLVQFPKGSNFKDDDWIHVKGTLSSMYYQPFKSTIPVLLIKDWHSIDKPKDPYVYRGY</sequence>
<name>A0A1B9B7U0_9BACI</name>
<dbReference type="InterPro" id="IPR015402">
    <property type="entry name" value="DUF1980"/>
</dbReference>
<keyword evidence="1" id="KW-0472">Membrane</keyword>
<proteinExistence type="predicted"/>
<dbReference type="InterPro" id="IPR048447">
    <property type="entry name" value="DUF1980_C"/>
</dbReference>
<feature type="domain" description="DUF1980" evidence="2">
    <location>
        <begin position="2"/>
        <end position="113"/>
    </location>
</feature>
<gene>
    <name evidence="4" type="ORF">A8F95_18650</name>
</gene>
<dbReference type="PANTHER" id="PTHR40047">
    <property type="entry name" value="UPF0703 PROTEIN YCGQ"/>
    <property type="match status" value="1"/>
</dbReference>
<dbReference type="Pfam" id="PF21537">
    <property type="entry name" value="DUF1980_C"/>
    <property type="match status" value="1"/>
</dbReference>
<keyword evidence="1" id="KW-0812">Transmembrane</keyword>
<dbReference type="RefSeq" id="WP_065409575.1">
    <property type="nucleotide sequence ID" value="NZ_MAYT01000002.1"/>
</dbReference>
<protein>
    <submittedName>
        <fullName evidence="4">TIGR03943 family protein</fullName>
    </submittedName>
</protein>